<reference evidence="4" key="1">
    <citation type="journal article" date="2019" name="Int. J. Syst. Evol. Microbiol.">
        <title>The Global Catalogue of Microorganisms (GCM) 10K type strain sequencing project: providing services to taxonomists for standard genome sequencing and annotation.</title>
        <authorList>
            <consortium name="The Broad Institute Genomics Platform"/>
            <consortium name="The Broad Institute Genome Sequencing Center for Infectious Disease"/>
            <person name="Wu L."/>
            <person name="Ma J."/>
        </authorList>
    </citation>
    <scope>NUCLEOTIDE SEQUENCE [LARGE SCALE GENOMIC DNA]</scope>
    <source>
        <strain evidence="4">2803GPT1-18</strain>
    </source>
</reference>
<feature type="compositionally biased region" description="Basic and acidic residues" evidence="1">
    <location>
        <begin position="105"/>
        <end position="117"/>
    </location>
</feature>
<evidence type="ECO:0000256" key="2">
    <source>
        <dbReference type="SAM" id="Phobius"/>
    </source>
</evidence>
<protein>
    <recommendedName>
        <fullName evidence="5">DNA mismatch repair protein MutL</fullName>
    </recommendedName>
</protein>
<feature type="transmembrane region" description="Helical" evidence="2">
    <location>
        <begin position="12"/>
        <end position="38"/>
    </location>
</feature>
<sequence length="196" mass="21332">MSLSMCQGVRVRLWRTVGVMAAWAVFTSASTAVVWYGLGPVRDAAVPHRVQTLTQAELRQMVKDARPTPPPSPAPSVAAPSPTTATPSRRSRPPSRPSSQPADQPARDGWRQVREDDGTSSYVRRFEVAGGQTTIRAVPGQMILGSATPNPGYSVDVEQSSPDRLLVRFLSRDRVIMLDAIWWEGRPFVTVTPLGG</sequence>
<keyword evidence="2" id="KW-0472">Membrane</keyword>
<dbReference type="Proteomes" id="UP001595788">
    <property type="component" value="Unassembled WGS sequence"/>
</dbReference>
<name>A0ABV8MG11_9ACTN</name>
<comment type="caution">
    <text evidence="3">The sequence shown here is derived from an EMBL/GenBank/DDBJ whole genome shotgun (WGS) entry which is preliminary data.</text>
</comment>
<evidence type="ECO:0008006" key="5">
    <source>
        <dbReference type="Google" id="ProtNLM"/>
    </source>
</evidence>
<gene>
    <name evidence="3" type="ORF">ACFO0M_27330</name>
</gene>
<accession>A0ABV8MG11</accession>
<evidence type="ECO:0000313" key="3">
    <source>
        <dbReference type="EMBL" id="MFC4149982.1"/>
    </source>
</evidence>
<keyword evidence="2" id="KW-0812">Transmembrane</keyword>
<keyword evidence="4" id="KW-1185">Reference proteome</keyword>
<keyword evidence="2" id="KW-1133">Transmembrane helix</keyword>
<feature type="compositionally biased region" description="Low complexity" evidence="1">
    <location>
        <begin position="75"/>
        <end position="88"/>
    </location>
</feature>
<proteinExistence type="predicted"/>
<evidence type="ECO:0000256" key="1">
    <source>
        <dbReference type="SAM" id="MobiDB-lite"/>
    </source>
</evidence>
<organism evidence="3 4">
    <name type="scientific">Micromonospora mangrovi</name>
    <dbReference type="NCBI Taxonomy" id="1182597"/>
    <lineage>
        <taxon>Bacteria</taxon>
        <taxon>Bacillati</taxon>
        <taxon>Actinomycetota</taxon>
        <taxon>Actinomycetes</taxon>
        <taxon>Micromonosporales</taxon>
        <taxon>Micromonosporaceae</taxon>
        <taxon>Micromonospora</taxon>
    </lineage>
</organism>
<evidence type="ECO:0000313" key="4">
    <source>
        <dbReference type="Proteomes" id="UP001595788"/>
    </source>
</evidence>
<dbReference type="EMBL" id="JBHSBT010000018">
    <property type="protein sequence ID" value="MFC4149982.1"/>
    <property type="molecule type" value="Genomic_DNA"/>
</dbReference>
<feature type="region of interest" description="Disordered" evidence="1">
    <location>
        <begin position="63"/>
        <end position="117"/>
    </location>
</feature>